<evidence type="ECO:0000313" key="2">
    <source>
        <dbReference type="Proteomes" id="UP001164250"/>
    </source>
</evidence>
<accession>A0ACC1A3P8</accession>
<organism evidence="1 2">
    <name type="scientific">Pistacia atlantica</name>
    <dbReference type="NCBI Taxonomy" id="434234"/>
    <lineage>
        <taxon>Eukaryota</taxon>
        <taxon>Viridiplantae</taxon>
        <taxon>Streptophyta</taxon>
        <taxon>Embryophyta</taxon>
        <taxon>Tracheophyta</taxon>
        <taxon>Spermatophyta</taxon>
        <taxon>Magnoliopsida</taxon>
        <taxon>eudicotyledons</taxon>
        <taxon>Gunneridae</taxon>
        <taxon>Pentapetalae</taxon>
        <taxon>rosids</taxon>
        <taxon>malvids</taxon>
        <taxon>Sapindales</taxon>
        <taxon>Anacardiaceae</taxon>
        <taxon>Pistacia</taxon>
    </lineage>
</organism>
<sequence>MVSLGECYLSQHAIICGGDLLGLNQFSTRGGFDVASGSLQSSGINILPLRGGSSPKFSQRMVLTTENYQVV</sequence>
<comment type="caution">
    <text evidence="1">The sequence shown here is derived from an EMBL/GenBank/DDBJ whole genome shotgun (WGS) entry which is preliminary data.</text>
</comment>
<gene>
    <name evidence="1" type="ORF">Patl1_12275</name>
</gene>
<name>A0ACC1A3P8_9ROSI</name>
<dbReference type="EMBL" id="CM047908">
    <property type="protein sequence ID" value="KAJ0082114.1"/>
    <property type="molecule type" value="Genomic_DNA"/>
</dbReference>
<protein>
    <submittedName>
        <fullName evidence="1">Uncharacterized protein</fullName>
    </submittedName>
</protein>
<evidence type="ECO:0000313" key="1">
    <source>
        <dbReference type="EMBL" id="KAJ0082114.1"/>
    </source>
</evidence>
<proteinExistence type="predicted"/>
<dbReference type="Proteomes" id="UP001164250">
    <property type="component" value="Chromosome 12"/>
</dbReference>
<keyword evidence="2" id="KW-1185">Reference proteome</keyword>
<reference evidence="2" key="1">
    <citation type="journal article" date="2023" name="G3 (Bethesda)">
        <title>Genome assembly and association tests identify interacting loci associated with vigor, precocity, and sex in interspecific pistachio rootstocks.</title>
        <authorList>
            <person name="Palmer W."/>
            <person name="Jacygrad E."/>
            <person name="Sagayaradj S."/>
            <person name="Cavanaugh K."/>
            <person name="Han R."/>
            <person name="Bertier L."/>
            <person name="Beede B."/>
            <person name="Kafkas S."/>
            <person name="Golino D."/>
            <person name="Preece J."/>
            <person name="Michelmore R."/>
        </authorList>
    </citation>
    <scope>NUCLEOTIDE SEQUENCE [LARGE SCALE GENOMIC DNA]</scope>
</reference>